<sequence length="185" mass="20387">MNNKIISYCMFLLLIFASSLLSSCSTVNYDQQADQQITSLTQEINLQFITWKNQVESRKLIPYDTKFYDKVQSDIAVLQIRMEAPQDTADQKIASTISSISDQIQAVRNTHKSQNNLSLAFIQAELNLLNAQLASLTTFELSLKSSQSSSSSGETTDSLGAKNSQSKANTSDAKNVVQSTTKSAQ</sequence>
<dbReference type="RefSeq" id="WP_343493803.1">
    <property type="nucleotide sequence ID" value="NZ_JBCPYA010000011.1"/>
</dbReference>
<feature type="signal peptide" evidence="2">
    <location>
        <begin position="1"/>
        <end position="22"/>
    </location>
</feature>
<evidence type="ECO:0000256" key="1">
    <source>
        <dbReference type="SAM" id="MobiDB-lite"/>
    </source>
</evidence>
<evidence type="ECO:0000313" key="3">
    <source>
        <dbReference type="EMBL" id="MEN2473127.1"/>
    </source>
</evidence>
<gene>
    <name evidence="3" type="ORF">VOI36_24750</name>
</gene>
<comment type="caution">
    <text evidence="3">The sequence shown here is derived from an EMBL/GenBank/DDBJ whole genome shotgun (WGS) entry which is preliminary data.</text>
</comment>
<keyword evidence="2" id="KW-0732">Signal</keyword>
<feature type="region of interest" description="Disordered" evidence="1">
    <location>
        <begin position="146"/>
        <end position="185"/>
    </location>
</feature>
<feature type="compositionally biased region" description="Polar residues" evidence="1">
    <location>
        <begin position="153"/>
        <end position="185"/>
    </location>
</feature>
<organism evidence="3 4">
    <name type="scientific">Burkholderia theae</name>
    <dbReference type="NCBI Taxonomy" id="3143496"/>
    <lineage>
        <taxon>Bacteria</taxon>
        <taxon>Pseudomonadati</taxon>
        <taxon>Pseudomonadota</taxon>
        <taxon>Betaproteobacteria</taxon>
        <taxon>Burkholderiales</taxon>
        <taxon>Burkholderiaceae</taxon>
        <taxon>Burkholderia</taxon>
    </lineage>
</organism>
<reference evidence="3 4" key="1">
    <citation type="submission" date="2024-05" db="EMBL/GenBank/DDBJ databases">
        <title>Burkholderia sp. Nov. a novel bacteria isolated from rhizosphere soil of Camellia sinensis.</title>
        <authorList>
            <person name="Dong Y."/>
        </authorList>
    </citation>
    <scope>NUCLEOTIDE SEQUENCE [LARGE SCALE GENOMIC DNA]</scope>
    <source>
        <strain evidence="3 4">GS2Y</strain>
    </source>
</reference>
<name>A0ABU9WM81_9BURK</name>
<proteinExistence type="predicted"/>
<dbReference type="EMBL" id="JBCPYA010000011">
    <property type="protein sequence ID" value="MEN2473127.1"/>
    <property type="molecule type" value="Genomic_DNA"/>
</dbReference>
<protein>
    <recommendedName>
        <fullName evidence="5">Lipoprotein</fullName>
    </recommendedName>
</protein>
<keyword evidence="4" id="KW-1185">Reference proteome</keyword>
<evidence type="ECO:0000256" key="2">
    <source>
        <dbReference type="SAM" id="SignalP"/>
    </source>
</evidence>
<evidence type="ECO:0008006" key="5">
    <source>
        <dbReference type="Google" id="ProtNLM"/>
    </source>
</evidence>
<dbReference type="Proteomes" id="UP001466933">
    <property type="component" value="Unassembled WGS sequence"/>
</dbReference>
<feature type="chain" id="PRO_5045492198" description="Lipoprotein" evidence="2">
    <location>
        <begin position="23"/>
        <end position="185"/>
    </location>
</feature>
<dbReference type="PROSITE" id="PS51257">
    <property type="entry name" value="PROKAR_LIPOPROTEIN"/>
    <property type="match status" value="1"/>
</dbReference>
<evidence type="ECO:0000313" key="4">
    <source>
        <dbReference type="Proteomes" id="UP001466933"/>
    </source>
</evidence>
<accession>A0ABU9WM81</accession>